<evidence type="ECO:0008006" key="4">
    <source>
        <dbReference type="Google" id="ProtNLM"/>
    </source>
</evidence>
<dbReference type="STRING" id="1611254.A0A2G5T984"/>
<evidence type="ECO:0000313" key="3">
    <source>
        <dbReference type="Proteomes" id="UP000230233"/>
    </source>
</evidence>
<feature type="transmembrane region" description="Helical" evidence="1">
    <location>
        <begin position="199"/>
        <end position="228"/>
    </location>
</feature>
<accession>A0A2G5T984</accession>
<keyword evidence="1" id="KW-1133">Transmembrane helix</keyword>
<dbReference type="PANTHER" id="PTHR23021">
    <property type="entry name" value="SERPENTINE RECEPTOR, CLASS T"/>
    <property type="match status" value="1"/>
</dbReference>
<keyword evidence="1" id="KW-0812">Transmembrane</keyword>
<proteinExistence type="predicted"/>
<name>A0A2G5T984_9PELO</name>
<feature type="transmembrane region" description="Helical" evidence="1">
    <location>
        <begin position="46"/>
        <end position="66"/>
    </location>
</feature>
<dbReference type="Pfam" id="PF10321">
    <property type="entry name" value="7TM_GPCR_Srt"/>
    <property type="match status" value="1"/>
</dbReference>
<dbReference type="Proteomes" id="UP000230233">
    <property type="component" value="Chromosome V"/>
</dbReference>
<keyword evidence="1" id="KW-0472">Membrane</keyword>
<dbReference type="AlphaFoldDB" id="A0A2G5T984"/>
<dbReference type="SUPFAM" id="SSF81321">
    <property type="entry name" value="Family A G protein-coupled receptor-like"/>
    <property type="match status" value="1"/>
</dbReference>
<sequence length="338" mass="38343">MDYISNDFQMSLTYFLWNGLEVNPDYYQCPTEPKSAEIRRELWGAYFFWSGILILTLYLTCFIAIASHELMKTPAYKAMFVLGIFDLLSVCIDSIATGILGFAGVSYCDFPRLIFILGAIGYGSWMGCCITSLNLAVIRICDVCDLKIHKLFEGFRIYFSLFFCCSYGFYGIFLTKPLIFSSAYMSWFFDPGLGKDPSLYINVAQIFNNFSMAIGTVTLNGYLAYLFIKKPGSNSNEFSKYKINVLLQAFLFCIFHFICALMYTYMQYVAAPEVLILVAQVTWQWGTGSICIVYLTLNRSIQKAVLHMIIPKINIKVSQIPNVPSSDSRALGMQNNVI</sequence>
<dbReference type="PANTHER" id="PTHR23021:SF38">
    <property type="entry name" value="SERPENTINE RECEPTOR, CLASS T"/>
    <property type="match status" value="1"/>
</dbReference>
<feature type="transmembrane region" description="Helical" evidence="1">
    <location>
        <begin position="157"/>
        <end position="179"/>
    </location>
</feature>
<comment type="caution">
    <text evidence="2">The sequence shown here is derived from an EMBL/GenBank/DDBJ whole genome shotgun (WGS) entry which is preliminary data.</text>
</comment>
<dbReference type="InterPro" id="IPR019425">
    <property type="entry name" value="7TM_GPCR_serpentine_rcpt_Srt"/>
</dbReference>
<dbReference type="EMBL" id="PDUG01000005">
    <property type="protein sequence ID" value="PIC23955.1"/>
    <property type="molecule type" value="Genomic_DNA"/>
</dbReference>
<feature type="transmembrane region" description="Helical" evidence="1">
    <location>
        <begin position="274"/>
        <end position="297"/>
    </location>
</feature>
<feature type="transmembrane region" description="Helical" evidence="1">
    <location>
        <begin position="78"/>
        <end position="107"/>
    </location>
</feature>
<feature type="transmembrane region" description="Helical" evidence="1">
    <location>
        <begin position="113"/>
        <end position="137"/>
    </location>
</feature>
<gene>
    <name evidence="2" type="primary">Cnig_chr_V.g17470</name>
    <name evidence="2" type="ORF">B9Z55_017470</name>
</gene>
<feature type="transmembrane region" description="Helical" evidence="1">
    <location>
        <begin position="249"/>
        <end position="268"/>
    </location>
</feature>
<evidence type="ECO:0000256" key="1">
    <source>
        <dbReference type="SAM" id="Phobius"/>
    </source>
</evidence>
<protein>
    <recommendedName>
        <fullName evidence="4">7TM GPCR serpentine receptor class x (Srx) domain-containing protein</fullName>
    </recommendedName>
</protein>
<reference evidence="3" key="1">
    <citation type="submission" date="2017-10" db="EMBL/GenBank/DDBJ databases">
        <title>Rapid genome shrinkage in a self-fertile nematode reveals novel sperm competition proteins.</title>
        <authorList>
            <person name="Yin D."/>
            <person name="Schwarz E.M."/>
            <person name="Thomas C.G."/>
            <person name="Felde R.L."/>
            <person name="Korf I.F."/>
            <person name="Cutter A.D."/>
            <person name="Schartner C.M."/>
            <person name="Ralston E.J."/>
            <person name="Meyer B.J."/>
            <person name="Haag E.S."/>
        </authorList>
    </citation>
    <scope>NUCLEOTIDE SEQUENCE [LARGE SCALE GENOMIC DNA]</scope>
    <source>
        <strain evidence="3">JU1422</strain>
    </source>
</reference>
<organism evidence="2 3">
    <name type="scientific">Caenorhabditis nigoni</name>
    <dbReference type="NCBI Taxonomy" id="1611254"/>
    <lineage>
        <taxon>Eukaryota</taxon>
        <taxon>Metazoa</taxon>
        <taxon>Ecdysozoa</taxon>
        <taxon>Nematoda</taxon>
        <taxon>Chromadorea</taxon>
        <taxon>Rhabditida</taxon>
        <taxon>Rhabditina</taxon>
        <taxon>Rhabditomorpha</taxon>
        <taxon>Rhabditoidea</taxon>
        <taxon>Rhabditidae</taxon>
        <taxon>Peloderinae</taxon>
        <taxon>Caenorhabditis</taxon>
    </lineage>
</organism>
<keyword evidence="3" id="KW-1185">Reference proteome</keyword>
<evidence type="ECO:0000313" key="2">
    <source>
        <dbReference type="EMBL" id="PIC23955.1"/>
    </source>
</evidence>